<gene>
    <name evidence="2" type="ORF">RVY80_03270</name>
</gene>
<dbReference type="EMBL" id="JAWJZB010000003">
    <property type="protein sequence ID" value="MDV5087868.1"/>
    <property type="molecule type" value="Genomic_DNA"/>
</dbReference>
<accession>A0ABU3Z7H5</accession>
<keyword evidence="3" id="KW-1185">Reference proteome</keyword>
<sequence length="166" mass="19444">MITGVIISIVTLCILQYLSYLYLWNHKIREDIAVMEDGRYTRIHIAGRVKHNSRNIVIQQFGQRLVSQGPMLWQWVVSRDALYRELSDGDIQPLSGSRITNVLDKRIVEYKKHPFSMDDHNVVYMNWVVNNRIHKGKTFFIPGQGGKSQYVVDAAVFPDYIWYRVD</sequence>
<proteinExistence type="predicted"/>
<dbReference type="Proteomes" id="UP001272515">
    <property type="component" value="Unassembled WGS sequence"/>
</dbReference>
<name>A0ABU3Z7H5_9FIRM</name>
<keyword evidence="1" id="KW-0812">Transmembrane</keyword>
<keyword evidence="1" id="KW-0472">Membrane</keyword>
<protein>
    <submittedName>
        <fullName evidence="2">Uncharacterized protein</fullName>
    </submittedName>
</protein>
<comment type="caution">
    <text evidence="2">The sequence shown here is derived from an EMBL/GenBank/DDBJ whole genome shotgun (WGS) entry which is preliminary data.</text>
</comment>
<reference evidence="2 3" key="1">
    <citation type="submission" date="2023-10" db="EMBL/GenBank/DDBJ databases">
        <title>Veillonella sp. nov., isolated from a pig farm feces dump.</title>
        <authorList>
            <person name="Chang Y.-H."/>
        </authorList>
    </citation>
    <scope>NUCLEOTIDE SEQUENCE [LARGE SCALE GENOMIC DNA]</scope>
    <source>
        <strain evidence="2 3">YH-vei2233</strain>
    </source>
</reference>
<keyword evidence="1" id="KW-1133">Transmembrane helix</keyword>
<feature type="transmembrane region" description="Helical" evidence="1">
    <location>
        <begin position="6"/>
        <end position="23"/>
    </location>
</feature>
<evidence type="ECO:0000313" key="3">
    <source>
        <dbReference type="Proteomes" id="UP001272515"/>
    </source>
</evidence>
<dbReference type="RefSeq" id="WP_295190989.1">
    <property type="nucleotide sequence ID" value="NZ_JAWJZA010000001.1"/>
</dbReference>
<evidence type="ECO:0000313" key="2">
    <source>
        <dbReference type="EMBL" id="MDV5087868.1"/>
    </source>
</evidence>
<organism evidence="2 3">
    <name type="scientific">Veillonella absiana</name>
    <dbReference type="NCBI Taxonomy" id="3079305"/>
    <lineage>
        <taxon>Bacteria</taxon>
        <taxon>Bacillati</taxon>
        <taxon>Bacillota</taxon>
        <taxon>Negativicutes</taxon>
        <taxon>Veillonellales</taxon>
        <taxon>Veillonellaceae</taxon>
        <taxon>Veillonella</taxon>
    </lineage>
</organism>
<evidence type="ECO:0000256" key="1">
    <source>
        <dbReference type="SAM" id="Phobius"/>
    </source>
</evidence>